<gene>
    <name evidence="5" type="ORF">E5A73_16770</name>
</gene>
<dbReference type="RefSeq" id="WP_135964982.1">
    <property type="nucleotide sequence ID" value="NZ_SRXT01000006.1"/>
</dbReference>
<organism evidence="5 6">
    <name type="scientific">Sphingomonas gei</name>
    <dbReference type="NCBI Taxonomy" id="1395960"/>
    <lineage>
        <taxon>Bacteria</taxon>
        <taxon>Pseudomonadati</taxon>
        <taxon>Pseudomonadota</taxon>
        <taxon>Alphaproteobacteria</taxon>
        <taxon>Sphingomonadales</taxon>
        <taxon>Sphingomonadaceae</taxon>
        <taxon>Sphingomonas</taxon>
    </lineage>
</organism>
<comment type="similarity">
    <text evidence="1">Belongs to the Gfo/Idh/MocA family.</text>
</comment>
<feature type="domain" description="Gfo/Idh/MocA-like oxidoreductase C-terminal" evidence="4">
    <location>
        <begin position="132"/>
        <end position="340"/>
    </location>
</feature>
<keyword evidence="6" id="KW-1185">Reference proteome</keyword>
<evidence type="ECO:0000313" key="6">
    <source>
        <dbReference type="Proteomes" id="UP000306147"/>
    </source>
</evidence>
<accession>A0A4S1XB00</accession>
<dbReference type="NCBIfam" id="NF008607">
    <property type="entry name" value="PRK11579.1"/>
    <property type="match status" value="1"/>
</dbReference>
<dbReference type="AlphaFoldDB" id="A0A4S1XB00"/>
<protein>
    <submittedName>
        <fullName evidence="5">Oxidoreductase</fullName>
    </submittedName>
</protein>
<dbReference type="SUPFAM" id="SSF51735">
    <property type="entry name" value="NAD(P)-binding Rossmann-fold domains"/>
    <property type="match status" value="1"/>
</dbReference>
<dbReference type="GO" id="GO:0000166">
    <property type="term" value="F:nucleotide binding"/>
    <property type="evidence" value="ECO:0007669"/>
    <property type="project" value="InterPro"/>
</dbReference>
<name>A0A4S1XB00_9SPHN</name>
<dbReference type="InterPro" id="IPR004104">
    <property type="entry name" value="Gfo/Idh/MocA-like_OxRdtase_C"/>
</dbReference>
<proteinExistence type="inferred from homology"/>
<comment type="caution">
    <text evidence="5">The sequence shown here is derived from an EMBL/GenBank/DDBJ whole genome shotgun (WGS) entry which is preliminary data.</text>
</comment>
<dbReference type="Gene3D" id="3.40.50.720">
    <property type="entry name" value="NAD(P)-binding Rossmann-like Domain"/>
    <property type="match status" value="1"/>
</dbReference>
<dbReference type="Proteomes" id="UP000306147">
    <property type="component" value="Unassembled WGS sequence"/>
</dbReference>
<sequence length="341" mass="36906">MIRTGLIGYGLGGMAFHAPLIDAVPELELAAIVTSRAALVHERYPQVQVVPDVATLLADPTIELVVVSTPNDTHFSLAKAALEAGKHVVVDKPFANTVAEAEALTALAEAQGKVLSVFHNRRWDSDFLTLRTLLDQGSLGDITLYEARWDRFRPGLRGNWHEDAGPGGGNLIDLGPHLIDQALALFGPPEWVTGDLIAQRQGSLVDDYFELTLHYGRMRAVLSSASIVPAPRPRFAVHGTLASFVKHGLDPQEAQLRAGMRADDRGSGVEEPAQHGVLIASDGTRRPVPSERGDYRRFYSGVAQAVAERRPPPVSPTDALGVLRIIELARQSAAERRSLPL</sequence>
<dbReference type="Pfam" id="PF02894">
    <property type="entry name" value="GFO_IDH_MocA_C"/>
    <property type="match status" value="1"/>
</dbReference>
<evidence type="ECO:0000259" key="3">
    <source>
        <dbReference type="Pfam" id="PF01408"/>
    </source>
</evidence>
<evidence type="ECO:0000256" key="1">
    <source>
        <dbReference type="ARBA" id="ARBA00010928"/>
    </source>
</evidence>
<dbReference type="PANTHER" id="PTHR43708:SF5">
    <property type="entry name" value="CONSERVED EXPRESSED OXIDOREDUCTASE (EUROFUNG)-RELATED"/>
    <property type="match status" value="1"/>
</dbReference>
<reference evidence="5 6" key="1">
    <citation type="submission" date="2019-04" db="EMBL/GenBank/DDBJ databases">
        <title>Sphingomonas psychrotolerans sp. nov., isolated from soil in the Tianshan Mountains, Xinjiang, China.</title>
        <authorList>
            <person name="Luo Y."/>
            <person name="Sheng H."/>
        </authorList>
    </citation>
    <scope>NUCLEOTIDE SEQUENCE [LARGE SCALE GENOMIC DNA]</scope>
    <source>
        <strain evidence="5 6">ZFGT-11</strain>
    </source>
</reference>
<feature type="domain" description="Gfo/Idh/MocA-like oxidoreductase N-terminal" evidence="3">
    <location>
        <begin position="2"/>
        <end position="119"/>
    </location>
</feature>
<dbReference type="OrthoDB" id="9792935at2"/>
<dbReference type="EMBL" id="SRXT01000006">
    <property type="protein sequence ID" value="TGX52440.1"/>
    <property type="molecule type" value="Genomic_DNA"/>
</dbReference>
<dbReference type="InterPro" id="IPR036291">
    <property type="entry name" value="NAD(P)-bd_dom_sf"/>
</dbReference>
<dbReference type="InterPro" id="IPR051317">
    <property type="entry name" value="Gfo/Idh/MocA_oxidoreduct"/>
</dbReference>
<dbReference type="GO" id="GO:0016491">
    <property type="term" value="F:oxidoreductase activity"/>
    <property type="evidence" value="ECO:0007669"/>
    <property type="project" value="UniProtKB-KW"/>
</dbReference>
<dbReference type="InterPro" id="IPR000683">
    <property type="entry name" value="Gfo/Idh/MocA-like_OxRdtase_N"/>
</dbReference>
<keyword evidence="2" id="KW-0560">Oxidoreductase</keyword>
<dbReference type="PANTHER" id="PTHR43708">
    <property type="entry name" value="CONSERVED EXPRESSED OXIDOREDUCTASE (EUROFUNG)"/>
    <property type="match status" value="1"/>
</dbReference>
<evidence type="ECO:0000256" key="2">
    <source>
        <dbReference type="ARBA" id="ARBA00023002"/>
    </source>
</evidence>
<dbReference type="Gene3D" id="3.30.360.10">
    <property type="entry name" value="Dihydrodipicolinate Reductase, domain 2"/>
    <property type="match status" value="1"/>
</dbReference>
<evidence type="ECO:0000259" key="4">
    <source>
        <dbReference type="Pfam" id="PF02894"/>
    </source>
</evidence>
<dbReference type="Pfam" id="PF01408">
    <property type="entry name" value="GFO_IDH_MocA"/>
    <property type="match status" value="1"/>
</dbReference>
<evidence type="ECO:0000313" key="5">
    <source>
        <dbReference type="EMBL" id="TGX52440.1"/>
    </source>
</evidence>